<name>A0A4R6V1J8_9ACTN</name>
<proteinExistence type="predicted"/>
<protein>
    <submittedName>
        <fullName evidence="1">Uncharacterized protein</fullName>
    </submittedName>
</protein>
<keyword evidence="2" id="KW-1185">Reference proteome</keyword>
<reference evidence="1 2" key="1">
    <citation type="submission" date="2019-03" db="EMBL/GenBank/DDBJ databases">
        <title>Genomic Encyclopedia of Type Strains, Phase IV (KMG-IV): sequencing the most valuable type-strain genomes for metagenomic binning, comparative biology and taxonomic classification.</title>
        <authorList>
            <person name="Goeker M."/>
        </authorList>
    </citation>
    <scope>NUCLEOTIDE SEQUENCE [LARGE SCALE GENOMIC DNA]</scope>
    <source>
        <strain evidence="1 2">DSM 46770</strain>
    </source>
</reference>
<accession>A0A4R6V1J8</accession>
<sequence>MMATIHTGSHNTFVDVRRTIPWTAPITRRRLRDLLSFAGGVLGAVFAAELVLPEADPDEVRGMLVELGRLDAAALPPARIEALRAFQAEKALPPDGAAYGRTVTELMRDVRERRELRELGLPVN</sequence>
<comment type="caution">
    <text evidence="1">The sequence shown here is derived from an EMBL/GenBank/DDBJ whole genome shotgun (WGS) entry which is preliminary data.</text>
</comment>
<gene>
    <name evidence="1" type="ORF">EV190_10689</name>
</gene>
<organism evidence="1 2">
    <name type="scientific">Actinorugispora endophytica</name>
    <dbReference type="NCBI Taxonomy" id="1605990"/>
    <lineage>
        <taxon>Bacteria</taxon>
        <taxon>Bacillati</taxon>
        <taxon>Actinomycetota</taxon>
        <taxon>Actinomycetes</taxon>
        <taxon>Streptosporangiales</taxon>
        <taxon>Nocardiopsidaceae</taxon>
        <taxon>Actinorugispora</taxon>
    </lineage>
</organism>
<dbReference type="AlphaFoldDB" id="A0A4R6V1J8"/>
<evidence type="ECO:0000313" key="1">
    <source>
        <dbReference type="EMBL" id="TDQ52451.1"/>
    </source>
</evidence>
<dbReference type="Proteomes" id="UP000295281">
    <property type="component" value="Unassembled WGS sequence"/>
</dbReference>
<evidence type="ECO:0000313" key="2">
    <source>
        <dbReference type="Proteomes" id="UP000295281"/>
    </source>
</evidence>
<dbReference type="EMBL" id="SNYN01000006">
    <property type="protein sequence ID" value="TDQ52451.1"/>
    <property type="molecule type" value="Genomic_DNA"/>
</dbReference>